<feature type="compositionally biased region" description="Basic residues" evidence="1">
    <location>
        <begin position="94"/>
        <end position="128"/>
    </location>
</feature>
<dbReference type="EMBL" id="CAMPGE010009435">
    <property type="protein sequence ID" value="CAI2368303.1"/>
    <property type="molecule type" value="Genomic_DNA"/>
</dbReference>
<dbReference type="PANTHER" id="PTHR46535:SF1">
    <property type="entry name" value="NEDD4-BINDING PROTEIN 2"/>
    <property type="match status" value="1"/>
</dbReference>
<dbReference type="InterPro" id="IPR002625">
    <property type="entry name" value="Smr_dom"/>
</dbReference>
<dbReference type="PANTHER" id="PTHR46535">
    <property type="entry name" value="NEDD4-BINDING PROTEIN 2"/>
    <property type="match status" value="1"/>
</dbReference>
<evidence type="ECO:0000313" key="3">
    <source>
        <dbReference type="EMBL" id="CAI2368303.1"/>
    </source>
</evidence>
<feature type="region of interest" description="Disordered" evidence="1">
    <location>
        <begin position="41"/>
        <end position="64"/>
    </location>
</feature>
<dbReference type="Gene3D" id="3.30.1370.110">
    <property type="match status" value="1"/>
</dbReference>
<dbReference type="GO" id="GO:0005634">
    <property type="term" value="C:nucleus"/>
    <property type="evidence" value="ECO:0007669"/>
    <property type="project" value="TreeGrafter"/>
</dbReference>
<proteinExistence type="predicted"/>
<dbReference type="SUPFAM" id="SSF160443">
    <property type="entry name" value="SMR domain-like"/>
    <property type="match status" value="1"/>
</dbReference>
<protein>
    <recommendedName>
        <fullName evidence="2">Smr domain-containing protein</fullName>
    </recommendedName>
</protein>
<gene>
    <name evidence="3" type="ORF">ECRASSUSDP1_LOCUS9594</name>
</gene>
<evidence type="ECO:0000313" key="4">
    <source>
        <dbReference type="Proteomes" id="UP001295684"/>
    </source>
</evidence>
<keyword evidence="4" id="KW-1185">Reference proteome</keyword>
<feature type="domain" description="Smr" evidence="2">
    <location>
        <begin position="232"/>
        <end position="309"/>
    </location>
</feature>
<evidence type="ECO:0000256" key="1">
    <source>
        <dbReference type="SAM" id="MobiDB-lite"/>
    </source>
</evidence>
<dbReference type="PROSITE" id="PS50828">
    <property type="entry name" value="SMR"/>
    <property type="match status" value="1"/>
</dbReference>
<dbReference type="Pfam" id="PF01713">
    <property type="entry name" value="Smr"/>
    <property type="match status" value="1"/>
</dbReference>
<organism evidence="3 4">
    <name type="scientific">Euplotes crassus</name>
    <dbReference type="NCBI Taxonomy" id="5936"/>
    <lineage>
        <taxon>Eukaryota</taxon>
        <taxon>Sar</taxon>
        <taxon>Alveolata</taxon>
        <taxon>Ciliophora</taxon>
        <taxon>Intramacronucleata</taxon>
        <taxon>Spirotrichea</taxon>
        <taxon>Hypotrichia</taxon>
        <taxon>Euplotida</taxon>
        <taxon>Euplotidae</taxon>
        <taxon>Moneuplotes</taxon>
    </lineage>
</organism>
<comment type="caution">
    <text evidence="3">The sequence shown here is derived from an EMBL/GenBank/DDBJ whole genome shotgun (WGS) entry which is preliminary data.</text>
</comment>
<dbReference type="AlphaFoldDB" id="A0AAD1UFC5"/>
<accession>A0AAD1UFC5</accession>
<reference evidence="3" key="1">
    <citation type="submission" date="2023-07" db="EMBL/GenBank/DDBJ databases">
        <authorList>
            <consortium name="AG Swart"/>
            <person name="Singh M."/>
            <person name="Singh A."/>
            <person name="Seah K."/>
            <person name="Emmerich C."/>
        </authorList>
    </citation>
    <scope>NUCLEOTIDE SEQUENCE</scope>
    <source>
        <strain evidence="3">DP1</strain>
    </source>
</reference>
<sequence length="309" mass="35920">MKYSFSEKVIKKLKEENKEVIEIEDDNDDIMICENWTKCSESNDTDKDSVHSLSPPRVVPTKDIHQEDDTYISWNDCPAAAKFPSCVNQNFKSNKPKKSRKPQKKRDRKMMSKNKNKRKFNNYKKQKINSKTSWPGKAPGLSIEKVPTKRDLTDGQFDAFFKDSRKEIFKIQRYINHSTQLINESKEKQEWEMCNYYEGVKKVFLDIHNKVEAEAIKQTLEQKNKNGIKNCIDLHGLKKNEALKVLTIVISNLCNSKQKNSQIEYTVITGRGNHSKDGPVLKPAVEQFLKDCRIPYREISSKGGYTFQI</sequence>
<evidence type="ECO:0000259" key="2">
    <source>
        <dbReference type="PROSITE" id="PS50828"/>
    </source>
</evidence>
<dbReference type="GO" id="GO:0004519">
    <property type="term" value="F:endonuclease activity"/>
    <property type="evidence" value="ECO:0007669"/>
    <property type="project" value="TreeGrafter"/>
</dbReference>
<dbReference type="Proteomes" id="UP001295684">
    <property type="component" value="Unassembled WGS sequence"/>
</dbReference>
<dbReference type="InterPro" id="IPR052772">
    <property type="entry name" value="Endo/PolyKinase_Domain-Protein"/>
</dbReference>
<dbReference type="SMART" id="SM00463">
    <property type="entry name" value="SMR"/>
    <property type="match status" value="1"/>
</dbReference>
<name>A0AAD1UFC5_EUPCR</name>
<feature type="region of interest" description="Disordered" evidence="1">
    <location>
        <begin position="88"/>
        <end position="142"/>
    </location>
</feature>
<dbReference type="InterPro" id="IPR036063">
    <property type="entry name" value="Smr_dom_sf"/>
</dbReference>